<proteinExistence type="predicted"/>
<accession>A0A517NZ49</accession>
<organism evidence="3 4">
    <name type="scientific">Stieleria marina</name>
    <dbReference type="NCBI Taxonomy" id="1930275"/>
    <lineage>
        <taxon>Bacteria</taxon>
        <taxon>Pseudomonadati</taxon>
        <taxon>Planctomycetota</taxon>
        <taxon>Planctomycetia</taxon>
        <taxon>Pirellulales</taxon>
        <taxon>Pirellulaceae</taxon>
        <taxon>Stieleria</taxon>
    </lineage>
</organism>
<feature type="domain" description="Ice-binding protein C-terminal" evidence="2">
    <location>
        <begin position="156"/>
        <end position="178"/>
    </location>
</feature>
<feature type="chain" id="PRO_5022104738" description="Ice-binding protein C-terminal domain-containing protein" evidence="1">
    <location>
        <begin position="21"/>
        <end position="188"/>
    </location>
</feature>
<name>A0A517NZ49_9BACT</name>
<gene>
    <name evidence="3" type="ORF">K239x_44140</name>
</gene>
<keyword evidence="4" id="KW-1185">Reference proteome</keyword>
<dbReference type="Proteomes" id="UP000319817">
    <property type="component" value="Chromosome"/>
</dbReference>
<evidence type="ECO:0000259" key="2">
    <source>
        <dbReference type="Pfam" id="PF07589"/>
    </source>
</evidence>
<sequence length="188" mass="19180" precursor="true">MKRLLAVVLTCIAMVSTGNAAFTDFVVLPDVAGGGSITGSTFTITNSLVDGGVSFDVNYSIVGSGALDIDPDGIGIAVGNDGVNNGESLTLTASITNVMNGTVMGTFDEVNFDADGNPAGDFALSGDLTPQVFNGGFGNDFFVDSFSATFTGTATAVPEPGSFAALGFLAMGLVTRRRRRSKVQLAKD</sequence>
<dbReference type="Pfam" id="PF07589">
    <property type="entry name" value="PEP-CTERM"/>
    <property type="match status" value="1"/>
</dbReference>
<reference evidence="3 4" key="1">
    <citation type="submission" date="2019-02" db="EMBL/GenBank/DDBJ databases">
        <title>Deep-cultivation of Planctomycetes and their phenomic and genomic characterization uncovers novel biology.</title>
        <authorList>
            <person name="Wiegand S."/>
            <person name="Jogler M."/>
            <person name="Boedeker C."/>
            <person name="Pinto D."/>
            <person name="Vollmers J."/>
            <person name="Rivas-Marin E."/>
            <person name="Kohn T."/>
            <person name="Peeters S.H."/>
            <person name="Heuer A."/>
            <person name="Rast P."/>
            <person name="Oberbeckmann S."/>
            <person name="Bunk B."/>
            <person name="Jeske O."/>
            <person name="Meyerdierks A."/>
            <person name="Storesund J.E."/>
            <person name="Kallscheuer N."/>
            <person name="Luecker S."/>
            <person name="Lage O.M."/>
            <person name="Pohl T."/>
            <person name="Merkel B.J."/>
            <person name="Hornburger P."/>
            <person name="Mueller R.-W."/>
            <person name="Bruemmer F."/>
            <person name="Labrenz M."/>
            <person name="Spormann A.M."/>
            <person name="Op den Camp H."/>
            <person name="Overmann J."/>
            <person name="Amann R."/>
            <person name="Jetten M.S.M."/>
            <person name="Mascher T."/>
            <person name="Medema M.H."/>
            <person name="Devos D.P."/>
            <person name="Kaster A.-K."/>
            <person name="Ovreas L."/>
            <person name="Rohde M."/>
            <person name="Galperin M.Y."/>
            <person name="Jogler C."/>
        </authorList>
    </citation>
    <scope>NUCLEOTIDE SEQUENCE [LARGE SCALE GENOMIC DNA]</scope>
    <source>
        <strain evidence="3 4">K23_9</strain>
    </source>
</reference>
<keyword evidence="1" id="KW-0732">Signal</keyword>
<evidence type="ECO:0000313" key="3">
    <source>
        <dbReference type="EMBL" id="QDT12404.1"/>
    </source>
</evidence>
<dbReference type="RefSeq" id="WP_145420257.1">
    <property type="nucleotide sequence ID" value="NZ_CP036526.1"/>
</dbReference>
<dbReference type="InterPro" id="IPR013424">
    <property type="entry name" value="Ice-binding_C"/>
</dbReference>
<dbReference type="AlphaFoldDB" id="A0A517NZ49"/>
<feature type="signal peptide" evidence="1">
    <location>
        <begin position="1"/>
        <end position="20"/>
    </location>
</feature>
<dbReference type="NCBIfam" id="TIGR02595">
    <property type="entry name" value="PEP_CTERM"/>
    <property type="match status" value="1"/>
</dbReference>
<protein>
    <recommendedName>
        <fullName evidence="2">Ice-binding protein C-terminal domain-containing protein</fullName>
    </recommendedName>
</protein>
<evidence type="ECO:0000256" key="1">
    <source>
        <dbReference type="SAM" id="SignalP"/>
    </source>
</evidence>
<evidence type="ECO:0000313" key="4">
    <source>
        <dbReference type="Proteomes" id="UP000319817"/>
    </source>
</evidence>
<dbReference type="EMBL" id="CP036526">
    <property type="protein sequence ID" value="QDT12404.1"/>
    <property type="molecule type" value="Genomic_DNA"/>
</dbReference>